<evidence type="ECO:0000256" key="3">
    <source>
        <dbReference type="ARBA" id="ARBA00005065"/>
    </source>
</evidence>
<gene>
    <name evidence="14 15" type="primary">nadA</name>
    <name evidence="15" type="ORF">H9L23_22170</name>
</gene>
<keyword evidence="11 14" id="KW-0411">Iron-sulfur</keyword>
<dbReference type="AlphaFoldDB" id="A0A7G9QEK0"/>
<feature type="binding site" evidence="14">
    <location>
        <position position="60"/>
    </location>
    <ligand>
        <name>iminosuccinate</name>
        <dbReference type="ChEBI" id="CHEBI:77875"/>
    </ligand>
</feature>
<dbReference type="EMBL" id="CP060723">
    <property type="protein sequence ID" value="QNN41775.1"/>
    <property type="molecule type" value="Genomic_DNA"/>
</dbReference>
<keyword evidence="10 14" id="KW-0408">Iron</keyword>
<keyword evidence="5 14" id="KW-0004">4Fe-4S</keyword>
<evidence type="ECO:0000256" key="12">
    <source>
        <dbReference type="ARBA" id="ARBA00050125"/>
    </source>
</evidence>
<evidence type="ECO:0000256" key="6">
    <source>
        <dbReference type="ARBA" id="ARBA00022490"/>
    </source>
</evidence>
<feature type="binding site" evidence="14">
    <location>
        <position position="105"/>
    </location>
    <ligand>
        <name>[4Fe-4S] cluster</name>
        <dbReference type="ChEBI" id="CHEBI:49883"/>
    </ligand>
</feature>
<feature type="binding site" evidence="14">
    <location>
        <begin position="131"/>
        <end position="133"/>
    </location>
    <ligand>
        <name>iminosuccinate</name>
        <dbReference type="ChEBI" id="CHEBI:77875"/>
    </ligand>
</feature>
<keyword evidence="9 14" id="KW-0479">Metal-binding</keyword>
<comment type="similarity">
    <text evidence="14">Belongs to the quinolinate synthase family. Type 2 subfamily.</text>
</comment>
<dbReference type="NCBIfam" id="TIGR00550">
    <property type="entry name" value="nadA"/>
    <property type="match status" value="1"/>
</dbReference>
<feature type="binding site" evidence="14">
    <location>
        <position position="191"/>
    </location>
    <ligand>
        <name>[4Fe-4S] cluster</name>
        <dbReference type="ChEBI" id="CHEBI:49883"/>
    </ligand>
</feature>
<evidence type="ECO:0000256" key="13">
    <source>
        <dbReference type="ARBA" id="ARBA00073059"/>
    </source>
</evidence>
<dbReference type="GO" id="GO:0051539">
    <property type="term" value="F:4 iron, 4 sulfur cluster binding"/>
    <property type="evidence" value="ECO:0007669"/>
    <property type="project" value="UniProtKB-KW"/>
</dbReference>
<keyword evidence="8 14" id="KW-0808">Transferase</keyword>
<dbReference type="HAMAP" id="MF_00568">
    <property type="entry name" value="NadA_type2"/>
    <property type="match status" value="1"/>
</dbReference>
<comment type="cofactor">
    <cofactor evidence="14">
        <name>[4Fe-4S] cluster</name>
        <dbReference type="ChEBI" id="CHEBI:49883"/>
    </cofactor>
    <text evidence="14">Binds 1 [4Fe-4S] cluster per subunit.</text>
</comment>
<dbReference type="Gene3D" id="3.40.50.10800">
    <property type="entry name" value="NadA-like"/>
    <property type="match status" value="3"/>
</dbReference>
<reference evidence="15 16" key="1">
    <citation type="submission" date="2020-08" db="EMBL/GenBank/DDBJ databases">
        <title>Genome sequence of Pedobacter roseus KACC 11594T.</title>
        <authorList>
            <person name="Hyun D.-W."/>
            <person name="Bae J.-W."/>
        </authorList>
    </citation>
    <scope>NUCLEOTIDE SEQUENCE [LARGE SCALE GENOMIC DNA]</scope>
    <source>
        <strain evidence="15 16">KACC 11594</strain>
    </source>
</reference>
<feature type="binding site" evidence="14">
    <location>
        <position position="284"/>
    </location>
    <ligand>
        <name>[4Fe-4S] cluster</name>
        <dbReference type="ChEBI" id="CHEBI:49883"/>
    </ligand>
</feature>
<dbReference type="InterPro" id="IPR036094">
    <property type="entry name" value="NadA_sf"/>
</dbReference>
<dbReference type="GO" id="GO:0008987">
    <property type="term" value="F:quinolinate synthetase A activity"/>
    <property type="evidence" value="ECO:0007669"/>
    <property type="project" value="UniProtKB-UniRule"/>
</dbReference>
<sequence>MNIDVLEEINKKGFAEEEIDPTLDLFAEIEKLKKEKNAIILAHYYQEPDIQDIADYIGDSLGLSQEAAKTDADVIVFAGVHFMAETAKILSPNKTVLLPDVKAGCSLADSCPPHLFRKFKEKYPDHLVITYVNCTAELKALSDIVCTSTNAVQIVESLPKDQKIIFGPDRNLGAYVAKKTGRDLVLWNGACMVHEIFSQEKITKLKERHPNAKFIAHPECEEVVLKMADYIGSTTGLLKYTITNPATEFIVATESGIIHQMEKANPTKTFIPAPPNNSCACNDCPYMKRNTLEKLYLCIKNGLPEVTVPEHIIEQARKPIQRMLDISAELGL</sequence>
<dbReference type="Proteomes" id="UP000515806">
    <property type="component" value="Chromosome"/>
</dbReference>
<proteinExistence type="inferred from homology"/>
<dbReference type="PANTHER" id="PTHR30573">
    <property type="entry name" value="QUINOLINATE SYNTHETASE A"/>
    <property type="match status" value="1"/>
</dbReference>
<evidence type="ECO:0000256" key="2">
    <source>
        <dbReference type="ARBA" id="ARBA00004496"/>
    </source>
</evidence>
<dbReference type="FunFam" id="3.40.50.10800:FF:000003">
    <property type="entry name" value="Quinolinate synthase A"/>
    <property type="match status" value="1"/>
</dbReference>
<evidence type="ECO:0000256" key="11">
    <source>
        <dbReference type="ARBA" id="ARBA00023014"/>
    </source>
</evidence>
<dbReference type="GO" id="GO:0034628">
    <property type="term" value="P:'de novo' NAD+ biosynthetic process from L-aspartate"/>
    <property type="evidence" value="ECO:0007669"/>
    <property type="project" value="TreeGrafter"/>
</dbReference>
<name>A0A7G9QEK0_9SPHI</name>
<evidence type="ECO:0000256" key="9">
    <source>
        <dbReference type="ARBA" id="ARBA00022723"/>
    </source>
</evidence>
<dbReference type="GO" id="GO:0046872">
    <property type="term" value="F:metal ion binding"/>
    <property type="evidence" value="ECO:0007669"/>
    <property type="project" value="UniProtKB-KW"/>
</dbReference>
<dbReference type="InterPro" id="IPR003473">
    <property type="entry name" value="NadA"/>
</dbReference>
<feature type="binding site" evidence="14">
    <location>
        <position position="148"/>
    </location>
    <ligand>
        <name>iminosuccinate</name>
        <dbReference type="ChEBI" id="CHEBI:77875"/>
    </ligand>
</feature>
<evidence type="ECO:0000256" key="1">
    <source>
        <dbReference type="ARBA" id="ARBA00003791"/>
    </source>
</evidence>
<keyword evidence="6 14" id="KW-0963">Cytoplasm</keyword>
<dbReference type="NCBIfam" id="NF006878">
    <property type="entry name" value="PRK09375.1-2"/>
    <property type="match status" value="1"/>
</dbReference>
<comment type="subcellular location">
    <subcellularLocation>
        <location evidence="2 14">Cytoplasm</location>
    </subcellularLocation>
</comment>
<evidence type="ECO:0000256" key="4">
    <source>
        <dbReference type="ARBA" id="ARBA00012669"/>
    </source>
</evidence>
<accession>A0A7G9QEK0</accession>
<feature type="binding site" evidence="14">
    <location>
        <begin position="217"/>
        <end position="219"/>
    </location>
    <ligand>
        <name>iminosuccinate</name>
        <dbReference type="ChEBI" id="CHEBI:77875"/>
    </ligand>
</feature>
<dbReference type="GO" id="GO:0005829">
    <property type="term" value="C:cytosol"/>
    <property type="evidence" value="ECO:0007669"/>
    <property type="project" value="TreeGrafter"/>
</dbReference>
<comment type="catalytic activity">
    <reaction evidence="12">
        <text>iminosuccinate + dihydroxyacetone phosphate = quinolinate + phosphate + 2 H2O + H(+)</text>
        <dbReference type="Rhea" id="RHEA:25888"/>
        <dbReference type="ChEBI" id="CHEBI:15377"/>
        <dbReference type="ChEBI" id="CHEBI:15378"/>
        <dbReference type="ChEBI" id="CHEBI:29959"/>
        <dbReference type="ChEBI" id="CHEBI:43474"/>
        <dbReference type="ChEBI" id="CHEBI:57642"/>
        <dbReference type="ChEBI" id="CHEBI:77875"/>
        <dbReference type="EC" id="2.5.1.72"/>
    </reaction>
    <physiologicalReaction direction="left-to-right" evidence="12">
        <dbReference type="Rhea" id="RHEA:25889"/>
    </physiologicalReaction>
</comment>
<dbReference type="EC" id="2.5.1.72" evidence="4 14"/>
<keyword evidence="7 14" id="KW-0662">Pyridine nucleotide biosynthesis</keyword>
<evidence type="ECO:0000256" key="5">
    <source>
        <dbReference type="ARBA" id="ARBA00022485"/>
    </source>
</evidence>
<comment type="pathway">
    <text evidence="3 14">Cofactor biosynthesis; NAD(+) biosynthesis; quinolinate from iminoaspartate: step 1/1.</text>
</comment>
<dbReference type="NCBIfam" id="NF006879">
    <property type="entry name" value="PRK09375.1-4"/>
    <property type="match status" value="1"/>
</dbReference>
<dbReference type="Pfam" id="PF02445">
    <property type="entry name" value="NadA"/>
    <property type="match status" value="1"/>
</dbReference>
<dbReference type="SUPFAM" id="SSF142754">
    <property type="entry name" value="NadA-like"/>
    <property type="match status" value="1"/>
</dbReference>
<keyword evidence="16" id="KW-1185">Reference proteome</keyword>
<feature type="binding site" evidence="14">
    <location>
        <position position="43"/>
    </location>
    <ligand>
        <name>iminosuccinate</name>
        <dbReference type="ChEBI" id="CHEBI:77875"/>
    </ligand>
</feature>
<evidence type="ECO:0000256" key="8">
    <source>
        <dbReference type="ARBA" id="ARBA00022679"/>
    </source>
</evidence>
<dbReference type="RefSeq" id="WP_138819280.1">
    <property type="nucleotide sequence ID" value="NZ_CP060723.1"/>
</dbReference>
<evidence type="ECO:0000256" key="14">
    <source>
        <dbReference type="HAMAP-Rule" id="MF_00568"/>
    </source>
</evidence>
<dbReference type="PANTHER" id="PTHR30573:SF0">
    <property type="entry name" value="QUINOLINATE SYNTHASE, CHLOROPLASTIC"/>
    <property type="match status" value="1"/>
</dbReference>
<comment type="function">
    <text evidence="1 14">Catalyzes the condensation of iminoaspartate with dihydroxyacetone phosphate to form quinolinate.</text>
</comment>
<protein>
    <recommendedName>
        <fullName evidence="13 14">Quinolinate synthase</fullName>
        <ecNumber evidence="4 14">2.5.1.72</ecNumber>
    </recommendedName>
</protein>
<dbReference type="KEGG" id="proe:H9L23_22170"/>
<evidence type="ECO:0000313" key="15">
    <source>
        <dbReference type="EMBL" id="QNN41775.1"/>
    </source>
</evidence>
<evidence type="ECO:0000256" key="10">
    <source>
        <dbReference type="ARBA" id="ARBA00023004"/>
    </source>
</evidence>
<organism evidence="15 16">
    <name type="scientific">Pedobacter roseus</name>
    <dbReference type="NCBI Taxonomy" id="336820"/>
    <lineage>
        <taxon>Bacteria</taxon>
        <taxon>Pseudomonadati</taxon>
        <taxon>Bacteroidota</taxon>
        <taxon>Sphingobacteriia</taxon>
        <taxon>Sphingobacteriales</taxon>
        <taxon>Sphingobacteriaceae</taxon>
        <taxon>Pedobacter</taxon>
    </lineage>
</organism>
<evidence type="ECO:0000313" key="16">
    <source>
        <dbReference type="Proteomes" id="UP000515806"/>
    </source>
</evidence>
<dbReference type="InterPro" id="IPR023066">
    <property type="entry name" value="Quinolinate_synth_type2"/>
</dbReference>
<feature type="binding site" evidence="14">
    <location>
        <position position="234"/>
    </location>
    <ligand>
        <name>iminosuccinate</name>
        <dbReference type="ChEBI" id="CHEBI:77875"/>
    </ligand>
</feature>
<evidence type="ECO:0000256" key="7">
    <source>
        <dbReference type="ARBA" id="ARBA00022642"/>
    </source>
</evidence>
<dbReference type="FunFam" id="3.40.50.10800:FF:000001">
    <property type="entry name" value="Quinolinate synthase A"/>
    <property type="match status" value="1"/>
</dbReference>
<dbReference type="UniPathway" id="UPA00253">
    <property type="reaction ID" value="UER00327"/>
</dbReference>